<dbReference type="GO" id="GO:0003676">
    <property type="term" value="F:nucleic acid binding"/>
    <property type="evidence" value="ECO:0007669"/>
    <property type="project" value="InterPro"/>
</dbReference>
<dbReference type="Pfam" id="PF13456">
    <property type="entry name" value="RVT_3"/>
    <property type="match status" value="1"/>
</dbReference>
<accession>A0AAW2BQ55</accession>
<dbReference type="InterPro" id="IPR052929">
    <property type="entry name" value="RNase_H-like_EbsB-rel"/>
</dbReference>
<evidence type="ECO:0000259" key="1">
    <source>
        <dbReference type="Pfam" id="PF13456"/>
    </source>
</evidence>
<dbReference type="PANTHER" id="PTHR47074:SF48">
    <property type="entry name" value="POLYNUCLEOTIDYL TRANSFERASE, RIBONUCLEASE H-LIKE SUPERFAMILY PROTEIN"/>
    <property type="match status" value="1"/>
</dbReference>
<name>A0AAW2BQ55_9ROSI</name>
<dbReference type="InterPro" id="IPR044730">
    <property type="entry name" value="RNase_H-like_dom_plant"/>
</dbReference>
<dbReference type="InterPro" id="IPR036397">
    <property type="entry name" value="RNaseH_sf"/>
</dbReference>
<dbReference type="Gene3D" id="3.30.420.10">
    <property type="entry name" value="Ribonuclease H-like superfamily/Ribonuclease H"/>
    <property type="match status" value="1"/>
</dbReference>
<keyword evidence="3" id="KW-1185">Reference proteome</keyword>
<gene>
    <name evidence="2" type="ORF">SO802_032382</name>
</gene>
<sequence length="86" mass="9196">MGVIVRDWRGEAIAALSIPTPLSHNVNEWEALACRRAVQFVGEIGLSKVIFEGDLSVVINALSQGHGCSASSGNIIEDILFLVADF</sequence>
<comment type="caution">
    <text evidence="2">The sequence shown here is derived from an EMBL/GenBank/DDBJ whole genome shotgun (WGS) entry which is preliminary data.</text>
</comment>
<dbReference type="PANTHER" id="PTHR47074">
    <property type="entry name" value="BNAC02G40300D PROTEIN"/>
    <property type="match status" value="1"/>
</dbReference>
<organism evidence="2 3">
    <name type="scientific">Lithocarpus litseifolius</name>
    <dbReference type="NCBI Taxonomy" id="425828"/>
    <lineage>
        <taxon>Eukaryota</taxon>
        <taxon>Viridiplantae</taxon>
        <taxon>Streptophyta</taxon>
        <taxon>Embryophyta</taxon>
        <taxon>Tracheophyta</taxon>
        <taxon>Spermatophyta</taxon>
        <taxon>Magnoliopsida</taxon>
        <taxon>eudicotyledons</taxon>
        <taxon>Gunneridae</taxon>
        <taxon>Pentapetalae</taxon>
        <taxon>rosids</taxon>
        <taxon>fabids</taxon>
        <taxon>Fagales</taxon>
        <taxon>Fagaceae</taxon>
        <taxon>Lithocarpus</taxon>
    </lineage>
</organism>
<proteinExistence type="predicted"/>
<dbReference type="InterPro" id="IPR002156">
    <property type="entry name" value="RNaseH_domain"/>
</dbReference>
<dbReference type="CDD" id="cd06222">
    <property type="entry name" value="RNase_H_like"/>
    <property type="match status" value="1"/>
</dbReference>
<dbReference type="Proteomes" id="UP001459277">
    <property type="component" value="Unassembled WGS sequence"/>
</dbReference>
<feature type="domain" description="RNase H type-1" evidence="1">
    <location>
        <begin position="2"/>
        <end position="86"/>
    </location>
</feature>
<evidence type="ECO:0000313" key="2">
    <source>
        <dbReference type="EMBL" id="KAK9987431.1"/>
    </source>
</evidence>
<protein>
    <recommendedName>
        <fullName evidence="1">RNase H type-1 domain-containing protein</fullName>
    </recommendedName>
</protein>
<dbReference type="EMBL" id="JAZDWU010000011">
    <property type="protein sequence ID" value="KAK9987431.1"/>
    <property type="molecule type" value="Genomic_DNA"/>
</dbReference>
<dbReference type="GO" id="GO:0004523">
    <property type="term" value="F:RNA-DNA hybrid ribonuclease activity"/>
    <property type="evidence" value="ECO:0007669"/>
    <property type="project" value="InterPro"/>
</dbReference>
<dbReference type="AlphaFoldDB" id="A0AAW2BQ55"/>
<reference evidence="2 3" key="1">
    <citation type="submission" date="2024-01" db="EMBL/GenBank/DDBJ databases">
        <title>A telomere-to-telomere, gap-free genome of sweet tea (Lithocarpus litseifolius).</title>
        <authorList>
            <person name="Zhou J."/>
        </authorList>
    </citation>
    <scope>NUCLEOTIDE SEQUENCE [LARGE SCALE GENOMIC DNA]</scope>
    <source>
        <strain evidence="2">Zhou-2022a</strain>
        <tissue evidence="2">Leaf</tissue>
    </source>
</reference>
<evidence type="ECO:0000313" key="3">
    <source>
        <dbReference type="Proteomes" id="UP001459277"/>
    </source>
</evidence>